<proteinExistence type="inferred from homology"/>
<name>A0A4V6J1C4_RAOTE</name>
<dbReference type="GO" id="GO:0009279">
    <property type="term" value="C:cell outer membrane"/>
    <property type="evidence" value="ECO:0007669"/>
    <property type="project" value="TreeGrafter"/>
</dbReference>
<dbReference type="PANTHER" id="PTHR39576:SF1">
    <property type="entry name" value="INVASIN"/>
    <property type="match status" value="1"/>
</dbReference>
<dbReference type="AlphaFoldDB" id="A0A4V6J1C4"/>
<dbReference type="Proteomes" id="UP000339249">
    <property type="component" value="Unassembled WGS sequence"/>
</dbReference>
<dbReference type="Gene3D" id="2.40.160.160">
    <property type="entry name" value="Inverse autotransporter, beta-domain"/>
    <property type="match status" value="1"/>
</dbReference>
<accession>A0A4V6J1C4</accession>
<reference evidence="2 3" key="1">
    <citation type="submission" date="2019-04" db="EMBL/GenBank/DDBJ databases">
        <authorList>
            <consortium name="Pathogen Informatics"/>
        </authorList>
    </citation>
    <scope>NUCLEOTIDE SEQUENCE [LARGE SCALE GENOMIC DNA]</scope>
    <source>
        <strain evidence="2 3">NCTC9185</strain>
    </source>
</reference>
<dbReference type="InterPro" id="IPR038177">
    <property type="entry name" value="IAT_beta_sf"/>
</dbReference>
<comment type="similarity">
    <text evidence="1">Belongs to the intimin/invasin family.</text>
</comment>
<dbReference type="NCBIfam" id="NF007556">
    <property type="entry name" value="PRK10177.1"/>
    <property type="match status" value="1"/>
</dbReference>
<evidence type="ECO:0000256" key="1">
    <source>
        <dbReference type="ARBA" id="ARBA00010116"/>
    </source>
</evidence>
<organism evidence="2 3">
    <name type="scientific">Raoultella terrigena</name>
    <name type="common">Klebsiella terrigena</name>
    <dbReference type="NCBI Taxonomy" id="577"/>
    <lineage>
        <taxon>Bacteria</taxon>
        <taxon>Pseudomonadati</taxon>
        <taxon>Pseudomonadota</taxon>
        <taxon>Gammaproteobacteria</taxon>
        <taxon>Enterobacterales</taxon>
        <taxon>Enterobacteriaceae</taxon>
        <taxon>Klebsiella/Raoultella group</taxon>
        <taxon>Raoultella</taxon>
    </lineage>
</organism>
<protein>
    <submittedName>
        <fullName evidence="2">Attaching and effacing protein</fullName>
    </submittedName>
</protein>
<evidence type="ECO:0000313" key="3">
    <source>
        <dbReference type="Proteomes" id="UP000339249"/>
    </source>
</evidence>
<sequence length="479" mass="52819">MAKNGKLRFCCHPSRADVIRFMPWSFRLTPLLPVLLLLAGAPVRALQGSNAFSEKQTALPDLGIAPQLDQDAQHFAEMAKKFGEASMSDNGLTTGEQARMFAIGRIGSEVSQQLESWLSPWGNANVDLLVDKEGHFTGSKGSWFVPLQDNGDFLTWNQYSVTQRDSGLVGNIGLGQRWRVGTWLLGYNSFYDKVLDERLARGSIGAEAWGESVRLSANYYHPVGSWQQGDSLTQEQRMASGYDVTAQARLPFYQHINTSVSVEQYFGDSVDLFHSGTGYHNPVAVSVGLNYTPVPLVTVTAKHKQGESGLSQNNVGLKLNYRFGVPLKQQLAADEVAISRSLRGSRYDSPERDNLPVVEYRQRKSLSAYLATPPWDLQSGETVQLKLQIRSLHGIKSLKWQGDTQLLSLTSPVDANSPDGWSVILPAWSGEPGATNLWHLSVVVEDKTGQRVSSNEIALALTEPLVKFSAQGVSWRELP</sequence>
<dbReference type="PANTHER" id="PTHR39576">
    <property type="entry name" value="ATTACHING AND EFFACING PROTEIN HOMOLOG-RELATED-RELATED"/>
    <property type="match status" value="1"/>
</dbReference>
<dbReference type="InterPro" id="IPR024519">
    <property type="entry name" value="IAT_beta"/>
</dbReference>
<evidence type="ECO:0000313" key="2">
    <source>
        <dbReference type="EMBL" id="VTN09754.1"/>
    </source>
</evidence>
<dbReference type="InterPro" id="IPR051715">
    <property type="entry name" value="Intimin-Invasin_domain"/>
</dbReference>
<dbReference type="FunFam" id="2.40.160.160:FF:000001">
    <property type="entry name" value="Intimin-like inverse autotransporter SinH"/>
    <property type="match status" value="1"/>
</dbReference>
<gene>
    <name evidence="2" type="primary">eae</name>
    <name evidence="2" type="ORF">NCTC9185_01656</name>
</gene>
<dbReference type="Pfam" id="PF11924">
    <property type="entry name" value="IAT_beta"/>
    <property type="match status" value="1"/>
</dbReference>
<dbReference type="EMBL" id="CABDVU010000001">
    <property type="protein sequence ID" value="VTN09754.1"/>
    <property type="molecule type" value="Genomic_DNA"/>
</dbReference>